<dbReference type="PROSITE" id="PS50157">
    <property type="entry name" value="ZINC_FINGER_C2H2_2"/>
    <property type="match status" value="1"/>
</dbReference>
<evidence type="ECO:0000256" key="3">
    <source>
        <dbReference type="SAM" id="Phobius"/>
    </source>
</evidence>
<feature type="compositionally biased region" description="Low complexity" evidence="2">
    <location>
        <begin position="195"/>
        <end position="252"/>
    </location>
</feature>
<keyword evidence="7" id="KW-1185">Reference proteome</keyword>
<name>A0AAN9YZZ9_9ORTH</name>
<protein>
    <recommendedName>
        <fullName evidence="5">C2H2-type domain-containing protein</fullName>
    </recommendedName>
</protein>
<dbReference type="InterPro" id="IPR013087">
    <property type="entry name" value="Znf_C2H2_type"/>
</dbReference>
<dbReference type="PROSITE" id="PS00028">
    <property type="entry name" value="ZINC_FINGER_C2H2_1"/>
    <property type="match status" value="1"/>
</dbReference>
<keyword evidence="4" id="KW-0732">Signal</keyword>
<comment type="caution">
    <text evidence="6">The sequence shown here is derived from an EMBL/GenBank/DDBJ whole genome shotgun (WGS) entry which is preliminary data.</text>
</comment>
<keyword evidence="1" id="KW-0863">Zinc-finger</keyword>
<dbReference type="EMBL" id="JAZDUA010000659">
    <property type="protein sequence ID" value="KAK7790147.1"/>
    <property type="molecule type" value="Genomic_DNA"/>
</dbReference>
<dbReference type="AlphaFoldDB" id="A0AAN9YZZ9"/>
<dbReference type="PANTHER" id="PTHR21385:SF0">
    <property type="entry name" value="RE51073P"/>
    <property type="match status" value="1"/>
</dbReference>
<evidence type="ECO:0000256" key="4">
    <source>
        <dbReference type="SAM" id="SignalP"/>
    </source>
</evidence>
<keyword evidence="1" id="KW-0479">Metal-binding</keyword>
<keyword evidence="3" id="KW-1133">Transmembrane helix</keyword>
<reference evidence="6 7" key="1">
    <citation type="submission" date="2024-03" db="EMBL/GenBank/DDBJ databases">
        <title>The genome assembly and annotation of the cricket Gryllus longicercus Weissman &amp; Gray.</title>
        <authorList>
            <person name="Szrajer S."/>
            <person name="Gray D."/>
            <person name="Ylla G."/>
        </authorList>
    </citation>
    <scope>NUCLEOTIDE SEQUENCE [LARGE SCALE GENOMIC DNA]</scope>
    <source>
        <strain evidence="6">DAG 2021-001</strain>
        <tissue evidence="6">Whole body minus gut</tissue>
    </source>
</reference>
<dbReference type="Proteomes" id="UP001378592">
    <property type="component" value="Unassembled WGS sequence"/>
</dbReference>
<keyword evidence="1" id="KW-0862">Zinc</keyword>
<feature type="domain" description="C2H2-type" evidence="5">
    <location>
        <begin position="86"/>
        <end position="114"/>
    </location>
</feature>
<organism evidence="6 7">
    <name type="scientific">Gryllus longicercus</name>
    <dbReference type="NCBI Taxonomy" id="2509291"/>
    <lineage>
        <taxon>Eukaryota</taxon>
        <taxon>Metazoa</taxon>
        <taxon>Ecdysozoa</taxon>
        <taxon>Arthropoda</taxon>
        <taxon>Hexapoda</taxon>
        <taxon>Insecta</taxon>
        <taxon>Pterygota</taxon>
        <taxon>Neoptera</taxon>
        <taxon>Polyneoptera</taxon>
        <taxon>Orthoptera</taxon>
        <taxon>Ensifera</taxon>
        <taxon>Gryllidea</taxon>
        <taxon>Grylloidea</taxon>
        <taxon>Gryllidae</taxon>
        <taxon>Gryllinae</taxon>
        <taxon>Gryllus</taxon>
    </lineage>
</organism>
<evidence type="ECO:0000256" key="1">
    <source>
        <dbReference type="PROSITE-ProRule" id="PRU00042"/>
    </source>
</evidence>
<keyword evidence="3" id="KW-0472">Membrane</keyword>
<proteinExistence type="predicted"/>
<feature type="region of interest" description="Disordered" evidence="2">
    <location>
        <begin position="195"/>
        <end position="299"/>
    </location>
</feature>
<keyword evidence="3" id="KW-0812">Transmembrane</keyword>
<feature type="chain" id="PRO_5042916752" description="C2H2-type domain-containing protein" evidence="4">
    <location>
        <begin position="28"/>
        <end position="481"/>
    </location>
</feature>
<evidence type="ECO:0000313" key="7">
    <source>
        <dbReference type="Proteomes" id="UP001378592"/>
    </source>
</evidence>
<evidence type="ECO:0000313" key="6">
    <source>
        <dbReference type="EMBL" id="KAK7790147.1"/>
    </source>
</evidence>
<accession>A0AAN9YZZ9</accession>
<dbReference type="PANTHER" id="PTHR21385">
    <property type="entry name" value="ZINC FINGER PROTEIN-RELATED"/>
    <property type="match status" value="1"/>
</dbReference>
<feature type="compositionally biased region" description="Polar residues" evidence="2">
    <location>
        <begin position="278"/>
        <end position="291"/>
    </location>
</feature>
<dbReference type="GO" id="GO:0008270">
    <property type="term" value="F:zinc ion binding"/>
    <property type="evidence" value="ECO:0007669"/>
    <property type="project" value="UniProtKB-KW"/>
</dbReference>
<evidence type="ECO:0000259" key="5">
    <source>
        <dbReference type="PROSITE" id="PS50157"/>
    </source>
</evidence>
<sequence>MRTKSFNFEVVALVVLSLIPWPGPTVFKISCPRDHASVVRRLVQKKWLPVLEKFQVKLPIECPFHPARDIYWPQQSAKQQHRSSQWTCGLCGKSFYEERFLDLHFDNRHKSQINMAEDAVCLADYCDIMRCEVLLAQDSWGGGAGDAAHANTDIEIWSESTAYRTALSPSGPRDLARVLTRGGIFPADRRAQAAGLAPGAAPATAPASAPGAADGSSPATAPADGPAPAQPPQQQQQNCPRSAAPATAPAPAGEGDAVAVPASGPPGEAGPQPPDGDSNATADVCDNSNLVDSALPPADHKQQRISELQRLKANCRPEELHKLKLRCEIIVRDCIAGLLVNLSIQDFKEVEEELNRAVCWYLTCDRYWEDTPGDTRHFPWGLVFVLVMVLSLGICLCYYIIWVLFDSDDLSVASTSATATATSSPVHQANSTTVRPCYSEEYYTMPDMNDMGQNEHYIYVTYPPELKRRLLESCYNRTTRL</sequence>
<evidence type="ECO:0000256" key="2">
    <source>
        <dbReference type="SAM" id="MobiDB-lite"/>
    </source>
</evidence>
<gene>
    <name evidence="6" type="ORF">R5R35_009356</name>
</gene>
<feature type="transmembrane region" description="Helical" evidence="3">
    <location>
        <begin position="380"/>
        <end position="405"/>
    </location>
</feature>
<feature type="signal peptide" evidence="4">
    <location>
        <begin position="1"/>
        <end position="27"/>
    </location>
</feature>